<dbReference type="EMBL" id="OU503043">
    <property type="protein sequence ID" value="CAI9766468.1"/>
    <property type="molecule type" value="Genomic_DNA"/>
</dbReference>
<dbReference type="SUPFAM" id="SSF158832">
    <property type="entry name" value="Tex N-terminal region-like"/>
    <property type="match status" value="1"/>
</dbReference>
<dbReference type="AlphaFoldDB" id="A0AAD2DVP2"/>
<organism evidence="1 2">
    <name type="scientific">Fraxinus pennsylvanica</name>
    <dbReference type="NCBI Taxonomy" id="56036"/>
    <lineage>
        <taxon>Eukaryota</taxon>
        <taxon>Viridiplantae</taxon>
        <taxon>Streptophyta</taxon>
        <taxon>Embryophyta</taxon>
        <taxon>Tracheophyta</taxon>
        <taxon>Spermatophyta</taxon>
        <taxon>Magnoliopsida</taxon>
        <taxon>eudicotyledons</taxon>
        <taxon>Gunneridae</taxon>
        <taxon>Pentapetalae</taxon>
        <taxon>asterids</taxon>
        <taxon>lamiids</taxon>
        <taxon>Lamiales</taxon>
        <taxon>Oleaceae</taxon>
        <taxon>Oleeae</taxon>
        <taxon>Fraxinus</taxon>
    </lineage>
</organism>
<proteinExistence type="predicted"/>
<reference evidence="1" key="1">
    <citation type="submission" date="2023-05" db="EMBL/GenBank/DDBJ databases">
        <authorList>
            <person name="Huff M."/>
        </authorList>
    </citation>
    <scope>NUCLEOTIDE SEQUENCE</scope>
</reference>
<dbReference type="InterPro" id="IPR023323">
    <property type="entry name" value="Tex-like_dom_sf"/>
</dbReference>
<accession>A0AAD2DVP2</accession>
<dbReference type="Gene3D" id="1.10.3500.10">
    <property type="entry name" value="Tex N-terminal region-like"/>
    <property type="match status" value="1"/>
</dbReference>
<evidence type="ECO:0000313" key="2">
    <source>
        <dbReference type="Proteomes" id="UP000834106"/>
    </source>
</evidence>
<gene>
    <name evidence="1" type="ORF">FPE_LOCUS13898</name>
</gene>
<dbReference type="Proteomes" id="UP000834106">
    <property type="component" value="Chromosome 8"/>
</dbReference>
<name>A0AAD2DVP2_9LAMI</name>
<protein>
    <submittedName>
        <fullName evidence="1">Uncharacterized protein</fullName>
    </submittedName>
</protein>
<sequence length="108" mass="12420">MLRKHQKKWLPISLVRCLRLHRLCLEVLDTWLLLRLAVNHVYANMYVVSDGNAVVSTSPTPDGNVAIDSFHQFEDAQWLLIQKAEEEKLLKVTFNLPEPILDKLIGNS</sequence>
<evidence type="ECO:0000313" key="1">
    <source>
        <dbReference type="EMBL" id="CAI9766468.1"/>
    </source>
</evidence>
<keyword evidence="2" id="KW-1185">Reference proteome</keyword>